<accession>A0ABV4AI09</accession>
<evidence type="ECO:0000256" key="1">
    <source>
        <dbReference type="HAMAP-Rule" id="MF_01866"/>
    </source>
</evidence>
<evidence type="ECO:0000259" key="2">
    <source>
        <dbReference type="PROSITE" id="PS51648"/>
    </source>
</evidence>
<dbReference type="Proteomes" id="UP001562065">
    <property type="component" value="Unassembled WGS sequence"/>
</dbReference>
<dbReference type="Gene3D" id="3.10.510.20">
    <property type="entry name" value="YcgL domain"/>
    <property type="match status" value="1"/>
</dbReference>
<gene>
    <name evidence="3" type="ORF">AB5I84_08485</name>
</gene>
<dbReference type="InterPro" id="IPR027354">
    <property type="entry name" value="YcgL_dom"/>
</dbReference>
<evidence type="ECO:0000313" key="4">
    <source>
        <dbReference type="Proteomes" id="UP001562065"/>
    </source>
</evidence>
<dbReference type="RefSeq" id="WP_369455423.1">
    <property type="nucleotide sequence ID" value="NZ_JBGCUO010000001.1"/>
</dbReference>
<dbReference type="HAMAP" id="MF_01866">
    <property type="entry name" value="UPF0745"/>
    <property type="match status" value="1"/>
</dbReference>
<organism evidence="3 4">
    <name type="scientific">Isoalcanivorax beigongshangi</name>
    <dbReference type="NCBI Taxonomy" id="3238810"/>
    <lineage>
        <taxon>Bacteria</taxon>
        <taxon>Pseudomonadati</taxon>
        <taxon>Pseudomonadota</taxon>
        <taxon>Gammaproteobacteria</taxon>
        <taxon>Oceanospirillales</taxon>
        <taxon>Alcanivoracaceae</taxon>
        <taxon>Isoalcanivorax</taxon>
    </lineage>
</organism>
<dbReference type="PANTHER" id="PTHR38109:SF1">
    <property type="entry name" value="PROTEIN YCGL"/>
    <property type="match status" value="1"/>
</dbReference>
<dbReference type="PANTHER" id="PTHR38109">
    <property type="entry name" value="PROTEIN YCGL"/>
    <property type="match status" value="1"/>
</dbReference>
<dbReference type="Pfam" id="PF05166">
    <property type="entry name" value="YcgL"/>
    <property type="match status" value="1"/>
</dbReference>
<sequence length="97" mass="11004">MTPMPLMCSIYKSSKQDEMYLYVNKKLGLEVVPEALLARFGTPKLVLDLMMKPGRTLARVDAEKVREALNGQGWYLQLPPPADDDLYLSQRHALRAP</sequence>
<dbReference type="SUPFAM" id="SSF160191">
    <property type="entry name" value="YcgL-like"/>
    <property type="match status" value="1"/>
</dbReference>
<dbReference type="PROSITE" id="PS51648">
    <property type="entry name" value="YCGL"/>
    <property type="match status" value="1"/>
</dbReference>
<dbReference type="InterPro" id="IPR038068">
    <property type="entry name" value="YcgL-like_sf"/>
</dbReference>
<name>A0ABV4AI09_9GAMM</name>
<proteinExistence type="inferred from homology"/>
<feature type="domain" description="YcgL" evidence="2">
    <location>
        <begin position="6"/>
        <end position="90"/>
    </location>
</feature>
<keyword evidence="4" id="KW-1185">Reference proteome</keyword>
<reference evidence="3 4" key="1">
    <citation type="submission" date="2024-07" db="EMBL/GenBank/DDBJ databases">
        <authorList>
            <person name="Ren Q."/>
        </authorList>
    </citation>
    <scope>NUCLEOTIDE SEQUENCE [LARGE SCALE GENOMIC DNA]</scope>
    <source>
        <strain evidence="3 4">REN37</strain>
    </source>
</reference>
<dbReference type="EMBL" id="JBGCUO010000001">
    <property type="protein sequence ID" value="MEY1662182.1"/>
    <property type="molecule type" value="Genomic_DNA"/>
</dbReference>
<comment type="caution">
    <text evidence="3">The sequence shown here is derived from an EMBL/GenBank/DDBJ whole genome shotgun (WGS) entry which is preliminary data.</text>
</comment>
<protein>
    <recommendedName>
        <fullName evidence="1">YcgL domain-containing protein AB5I84_08485</fullName>
    </recommendedName>
</protein>
<evidence type="ECO:0000313" key="3">
    <source>
        <dbReference type="EMBL" id="MEY1662182.1"/>
    </source>
</evidence>